<accession>A0A0P0YVQ2</accession>
<organism evidence="1">
    <name type="scientific">Aureimonas altamirensis</name>
    <dbReference type="NCBI Taxonomy" id="370622"/>
    <lineage>
        <taxon>Bacteria</taxon>
        <taxon>Pseudomonadati</taxon>
        <taxon>Pseudomonadota</taxon>
        <taxon>Alphaproteobacteria</taxon>
        <taxon>Hyphomicrobiales</taxon>
        <taxon>Aurantimonadaceae</taxon>
        <taxon>Aureimonas</taxon>
    </lineage>
</organism>
<proteinExistence type="predicted"/>
<dbReference type="AlphaFoldDB" id="A0A0P0YVQ2"/>
<protein>
    <submittedName>
        <fullName evidence="1">Uncharacterized protein</fullName>
    </submittedName>
</protein>
<dbReference type="EMBL" id="LC066370">
    <property type="protein sequence ID" value="BAT25549.1"/>
    <property type="molecule type" value="Genomic_DNA"/>
</dbReference>
<dbReference type="RefSeq" id="WP_060599791.1">
    <property type="nucleotide sequence ID" value="NZ_BBWQ01000001.1"/>
</dbReference>
<reference evidence="1" key="1">
    <citation type="journal article" date="2015" name="Proc. Natl. Acad. Sci. U.S.A.">
        <title>Bacterial clade with the ribosomal RNA operon on a small plasmid rather than the chromosome.</title>
        <authorList>
            <person name="Anda M."/>
            <person name="Ohtsubo Y."/>
            <person name="Okubo T."/>
            <person name="Sugawara M."/>
            <person name="Nagata Y."/>
            <person name="Tsuda M."/>
            <person name="Minamisawa K."/>
            <person name="Mitsui H."/>
        </authorList>
    </citation>
    <scope>NUCLEOTIDE SEQUENCE</scope>
    <source>
        <strain evidence="1">DSM 21988</strain>
    </source>
</reference>
<sequence length="333" mass="38077">MLKRLADNLEQLDLALEHLSNGDANNARFALMLTDNAVELTLHQIALQYSGRRQSWMRDSKLEFERELNAALGRHFDAKVKLARLLGHLPGAVSETVTTVHGYRNEVYHVGLEHEEILPALSRFYFSVACDVLASFKPMGIGWSSNQKLPERAKKYFSGKDRFMPGTREEYYEACRRLKDQVANGHGLLVTALAGHMERVIDETDGYIEYLKGGYPRDKQPTRNEILVECQAWPITFSDDGKAFVRSNPPPEKNIHGIVQWVGAQYPNLIRTDPVPSWRKRLEAVRRERDAHSALKKYQSFMDQTAQLRDWIGESTAALDAHVEEQIDRMRGK</sequence>
<name>A0A0P0YVQ2_9HYPH</name>
<evidence type="ECO:0000313" key="1">
    <source>
        <dbReference type="EMBL" id="BAT25549.1"/>
    </source>
</evidence>